<reference evidence="2" key="1">
    <citation type="submission" date="2022-11" db="UniProtKB">
        <authorList>
            <consortium name="WormBaseParasite"/>
        </authorList>
    </citation>
    <scope>IDENTIFICATION</scope>
</reference>
<proteinExistence type="predicted"/>
<dbReference type="WBParaSite" id="ES5_v2.g12548.t1">
    <property type="protein sequence ID" value="ES5_v2.g12548.t1"/>
    <property type="gene ID" value="ES5_v2.g12548"/>
</dbReference>
<evidence type="ECO:0000313" key="1">
    <source>
        <dbReference type="Proteomes" id="UP000887579"/>
    </source>
</evidence>
<sequence length="387" mass="45613">MILFFGIVAMICIFELIITHRSFVSDDNVSSNGRLPLPDIHWPLRNNVPDIARPKRFYSCPFYQINYNSSRQEENLLVSDCYYDNADERTFAFRNVDYVGKQITVYAPGHYEEVYFGDFCNVEIKNDAAFANQADIVLIKTQIDHELFQSIARPSKQIWVMHFMESPDNTKNVSIFNGQVNYTASYRSDADIVTKYDKPNAAVWIASNCWTSNSRRQLADQLSFVYKTDMFGKCGHRELSDTDFIEALRNNYRYYLSFENSNCDEYITEKVFKNAFFFDLIPIVYGASKADYEKALPPNSYIYYGDFESAQDLAEYLHKIDEDQLLYETFFEWKKTYTVSNYNLYERLCSLYDFAPQKVYLDINAWWNSKPCKHIRLQDLWSKETRQ</sequence>
<protein>
    <submittedName>
        <fullName evidence="2">Fucosyltransferase</fullName>
    </submittedName>
</protein>
<name>A0AC34F602_9BILA</name>
<organism evidence="1 2">
    <name type="scientific">Panagrolaimus sp. ES5</name>
    <dbReference type="NCBI Taxonomy" id="591445"/>
    <lineage>
        <taxon>Eukaryota</taxon>
        <taxon>Metazoa</taxon>
        <taxon>Ecdysozoa</taxon>
        <taxon>Nematoda</taxon>
        <taxon>Chromadorea</taxon>
        <taxon>Rhabditida</taxon>
        <taxon>Tylenchina</taxon>
        <taxon>Panagrolaimomorpha</taxon>
        <taxon>Panagrolaimoidea</taxon>
        <taxon>Panagrolaimidae</taxon>
        <taxon>Panagrolaimus</taxon>
    </lineage>
</organism>
<evidence type="ECO:0000313" key="2">
    <source>
        <dbReference type="WBParaSite" id="ES5_v2.g12548.t1"/>
    </source>
</evidence>
<dbReference type="Proteomes" id="UP000887579">
    <property type="component" value="Unplaced"/>
</dbReference>
<accession>A0AC34F602</accession>